<dbReference type="SMART" id="SM00382">
    <property type="entry name" value="AAA"/>
    <property type="match status" value="1"/>
</dbReference>
<dbReference type="Gene3D" id="3.40.50.300">
    <property type="entry name" value="P-loop containing nucleotide triphosphate hydrolases"/>
    <property type="match status" value="1"/>
</dbReference>
<dbReference type="GO" id="GO:0042883">
    <property type="term" value="P:cysteine transport"/>
    <property type="evidence" value="ECO:0007669"/>
    <property type="project" value="InterPro"/>
</dbReference>
<keyword evidence="2 7" id="KW-0812">Transmembrane</keyword>
<dbReference type="GO" id="GO:0005886">
    <property type="term" value="C:plasma membrane"/>
    <property type="evidence" value="ECO:0007669"/>
    <property type="project" value="UniProtKB-SubCell"/>
</dbReference>
<dbReference type="SUPFAM" id="SSF90123">
    <property type="entry name" value="ABC transporter transmembrane region"/>
    <property type="match status" value="1"/>
</dbReference>
<evidence type="ECO:0000256" key="5">
    <source>
        <dbReference type="ARBA" id="ARBA00022989"/>
    </source>
</evidence>
<evidence type="ECO:0000259" key="9">
    <source>
        <dbReference type="PROSITE" id="PS50929"/>
    </source>
</evidence>
<dbReference type="NCBIfam" id="TIGR02857">
    <property type="entry name" value="CydD"/>
    <property type="match status" value="1"/>
</dbReference>
<keyword evidence="11" id="KW-1185">Reference proteome</keyword>
<evidence type="ECO:0000256" key="7">
    <source>
        <dbReference type="SAM" id="Phobius"/>
    </source>
</evidence>
<gene>
    <name evidence="10" type="ORF">HNR05_000636</name>
</gene>
<evidence type="ECO:0000313" key="11">
    <source>
        <dbReference type="Proteomes" id="UP000537260"/>
    </source>
</evidence>
<feature type="transmembrane region" description="Helical" evidence="7">
    <location>
        <begin position="270"/>
        <end position="288"/>
    </location>
</feature>
<dbReference type="InterPro" id="IPR011527">
    <property type="entry name" value="ABC1_TM_dom"/>
</dbReference>
<evidence type="ECO:0000259" key="8">
    <source>
        <dbReference type="PROSITE" id="PS50893"/>
    </source>
</evidence>
<dbReference type="InterPro" id="IPR014216">
    <property type="entry name" value="ABC_transptr_CydD"/>
</dbReference>
<dbReference type="PROSITE" id="PS50929">
    <property type="entry name" value="ABC_TM1F"/>
    <property type="match status" value="1"/>
</dbReference>
<comment type="caution">
    <text evidence="10">The sequence shown here is derived from an EMBL/GenBank/DDBJ whole genome shotgun (WGS) entry which is preliminary data.</text>
</comment>
<evidence type="ECO:0000256" key="1">
    <source>
        <dbReference type="ARBA" id="ARBA00004651"/>
    </source>
</evidence>
<dbReference type="PROSITE" id="PS50893">
    <property type="entry name" value="ABC_TRANSPORTER_2"/>
    <property type="match status" value="1"/>
</dbReference>
<dbReference type="PANTHER" id="PTHR24221">
    <property type="entry name" value="ATP-BINDING CASSETTE SUB-FAMILY B"/>
    <property type="match status" value="1"/>
</dbReference>
<accession>A0A7Z0J4Y7</accession>
<evidence type="ECO:0000256" key="6">
    <source>
        <dbReference type="ARBA" id="ARBA00023136"/>
    </source>
</evidence>
<dbReference type="Pfam" id="PF00005">
    <property type="entry name" value="ABC_tran"/>
    <property type="match status" value="1"/>
</dbReference>
<keyword evidence="3" id="KW-0547">Nucleotide-binding</keyword>
<sequence>MRPLDPRLLRYASAARWFFAASGALSVAQTGVVIAFSWLLSQSIVRAIAGDPLAELAPTVGALAAVIIVRAILIWLQDGVAERGAAAVKSQLRAQVLDTVARRGPDWLAGQQNTRIATLITSGLDALDNYFARYLPQLLLSAIATPILLLVVFLNDLPSGIIIVIVLPLIPVFMILIGWATQTVQRQQWEALQRLGAGFLDLVGGMGTLKIFGRERRQGARLRTITEDYRQRTMKVLRVTFLSGFVLELAGSLSVALVAVTIGLRLIDGSLTLAIGLFVLLLTPEVFLPIRQVGAQFHAAADGLAAAEGVFEIIEEKDARSASVLPRGASAATEAGMLSFSNLTVHRGERETVSAFSARFEPGVLSVISGPSGAGKSTVVTALHGHLDYDGEIALGGETLTRGTARSWLAWAGQRPGLFAGSIEDNLSLGDATRDPAFAATALAWAGASDLDPATVLGVGGEGLSGGQAQRVAVARAFYRALAHDCAVVVLDEPSSALDSEAESALIAGARALAETGRIVIVISHRPAFIAAADHLIRMREIAHV</sequence>
<dbReference type="InterPro" id="IPR003593">
    <property type="entry name" value="AAA+_ATPase"/>
</dbReference>
<protein>
    <submittedName>
        <fullName evidence="10">ATP-binding cassette subfamily C protein CydD</fullName>
    </submittedName>
</protein>
<dbReference type="CDD" id="cd18584">
    <property type="entry name" value="ABC_6TM_AarD_CydD"/>
    <property type="match status" value="1"/>
</dbReference>
<dbReference type="Proteomes" id="UP000537260">
    <property type="component" value="Unassembled WGS sequence"/>
</dbReference>
<evidence type="ECO:0000256" key="2">
    <source>
        <dbReference type="ARBA" id="ARBA00022692"/>
    </source>
</evidence>
<dbReference type="GO" id="GO:0005524">
    <property type="term" value="F:ATP binding"/>
    <property type="evidence" value="ECO:0007669"/>
    <property type="project" value="UniProtKB-KW"/>
</dbReference>
<feature type="domain" description="ABC transporter" evidence="8">
    <location>
        <begin position="338"/>
        <end position="545"/>
    </location>
</feature>
<dbReference type="PROSITE" id="PS00211">
    <property type="entry name" value="ABC_TRANSPORTER_1"/>
    <property type="match status" value="1"/>
</dbReference>
<feature type="transmembrane region" description="Helical" evidence="7">
    <location>
        <begin position="17"/>
        <end position="41"/>
    </location>
</feature>
<dbReference type="Gene3D" id="1.20.1560.10">
    <property type="entry name" value="ABC transporter type 1, transmembrane domain"/>
    <property type="match status" value="1"/>
</dbReference>
<dbReference type="InterPro" id="IPR003439">
    <property type="entry name" value="ABC_transporter-like_ATP-bd"/>
</dbReference>
<dbReference type="InterPro" id="IPR039421">
    <property type="entry name" value="Type_1_exporter"/>
</dbReference>
<comment type="subcellular location">
    <subcellularLocation>
        <location evidence="1">Cell membrane</location>
        <topology evidence="1">Multi-pass membrane protein</topology>
    </subcellularLocation>
</comment>
<name>A0A7Z0J4Y7_9MICO</name>
<feature type="domain" description="ABC transmembrane type-1" evidence="9">
    <location>
        <begin position="20"/>
        <end position="302"/>
    </location>
</feature>
<proteinExistence type="predicted"/>
<dbReference type="GO" id="GO:0140359">
    <property type="term" value="F:ABC-type transporter activity"/>
    <property type="evidence" value="ECO:0007669"/>
    <property type="project" value="InterPro"/>
</dbReference>
<organism evidence="10 11">
    <name type="scientific">Glaciibacter psychrotolerans</name>
    <dbReference type="NCBI Taxonomy" id="670054"/>
    <lineage>
        <taxon>Bacteria</taxon>
        <taxon>Bacillati</taxon>
        <taxon>Actinomycetota</taxon>
        <taxon>Actinomycetes</taxon>
        <taxon>Micrococcales</taxon>
        <taxon>Microbacteriaceae</taxon>
        <taxon>Glaciibacter</taxon>
    </lineage>
</organism>
<keyword evidence="5 7" id="KW-1133">Transmembrane helix</keyword>
<dbReference type="InterPro" id="IPR017871">
    <property type="entry name" value="ABC_transporter-like_CS"/>
</dbReference>
<feature type="transmembrane region" description="Helical" evidence="7">
    <location>
        <begin position="161"/>
        <end position="180"/>
    </location>
</feature>
<dbReference type="PANTHER" id="PTHR24221:SF590">
    <property type="entry name" value="COMPONENT LINKED WITH THE ASSEMBLY OF CYTOCHROME' TRANSPORT TRANSMEMBRANE ATP-BINDING PROTEIN ABC TRANSPORTER CYDD-RELATED"/>
    <property type="match status" value="1"/>
</dbReference>
<keyword evidence="6 7" id="KW-0472">Membrane</keyword>
<evidence type="ECO:0000256" key="3">
    <source>
        <dbReference type="ARBA" id="ARBA00022741"/>
    </source>
</evidence>
<feature type="transmembrane region" description="Helical" evidence="7">
    <location>
        <begin position="134"/>
        <end position="154"/>
    </location>
</feature>
<feature type="transmembrane region" description="Helical" evidence="7">
    <location>
        <begin position="53"/>
        <end position="76"/>
    </location>
</feature>
<dbReference type="EMBL" id="JACCFM010000001">
    <property type="protein sequence ID" value="NYJ18845.1"/>
    <property type="molecule type" value="Genomic_DNA"/>
</dbReference>
<dbReference type="AlphaFoldDB" id="A0A7Z0J4Y7"/>
<keyword evidence="4 10" id="KW-0067">ATP-binding</keyword>
<reference evidence="10 11" key="1">
    <citation type="submission" date="2020-07" db="EMBL/GenBank/DDBJ databases">
        <title>Sequencing the genomes of 1000 actinobacteria strains.</title>
        <authorList>
            <person name="Klenk H.-P."/>
        </authorList>
    </citation>
    <scope>NUCLEOTIDE SEQUENCE [LARGE SCALE GENOMIC DNA]</scope>
    <source>
        <strain evidence="10 11">LI1</strain>
    </source>
</reference>
<dbReference type="Pfam" id="PF00664">
    <property type="entry name" value="ABC_membrane"/>
    <property type="match status" value="1"/>
</dbReference>
<dbReference type="InterPro" id="IPR036640">
    <property type="entry name" value="ABC1_TM_sf"/>
</dbReference>
<evidence type="ECO:0000313" key="10">
    <source>
        <dbReference type="EMBL" id="NYJ18845.1"/>
    </source>
</evidence>
<dbReference type="GO" id="GO:0016887">
    <property type="term" value="F:ATP hydrolysis activity"/>
    <property type="evidence" value="ECO:0007669"/>
    <property type="project" value="InterPro"/>
</dbReference>
<evidence type="ECO:0000256" key="4">
    <source>
        <dbReference type="ARBA" id="ARBA00022840"/>
    </source>
</evidence>
<dbReference type="InterPro" id="IPR027417">
    <property type="entry name" value="P-loop_NTPase"/>
</dbReference>
<feature type="transmembrane region" description="Helical" evidence="7">
    <location>
        <begin position="239"/>
        <end position="264"/>
    </location>
</feature>
<dbReference type="RefSeq" id="WP_179577698.1">
    <property type="nucleotide sequence ID" value="NZ_JACCFM010000001.1"/>
</dbReference>
<dbReference type="SUPFAM" id="SSF52540">
    <property type="entry name" value="P-loop containing nucleoside triphosphate hydrolases"/>
    <property type="match status" value="1"/>
</dbReference>